<protein>
    <submittedName>
        <fullName evidence="1">Uncharacterized protein</fullName>
    </submittedName>
</protein>
<dbReference type="EMBL" id="WNKQ01000011">
    <property type="protein sequence ID" value="KAF5848372.1"/>
    <property type="molecule type" value="Genomic_DNA"/>
</dbReference>
<sequence>MTSSAILAERGNSGDAVRIVTALAALEYAGGNEPDLSTLDETAFWRRIVSEKVTGIKENEVDNGWLSRDAIAALVKCFVLEWSVDFDYQFYHRLPTDLLFI</sequence>
<proteinExistence type="predicted"/>
<dbReference type="AlphaFoldDB" id="A0A8H6DUC4"/>
<evidence type="ECO:0000313" key="2">
    <source>
        <dbReference type="Proteomes" id="UP000624244"/>
    </source>
</evidence>
<name>A0A8H6DUC4_COCSA</name>
<accession>A0A8H6DUC4</accession>
<dbReference type="Proteomes" id="UP000624244">
    <property type="component" value="Unassembled WGS sequence"/>
</dbReference>
<comment type="caution">
    <text evidence="1">The sequence shown here is derived from an EMBL/GenBank/DDBJ whole genome shotgun (WGS) entry which is preliminary data.</text>
</comment>
<organism evidence="1 2">
    <name type="scientific">Cochliobolus sativus</name>
    <name type="common">Common root rot and spot blotch fungus</name>
    <name type="synonym">Bipolaris sorokiniana</name>
    <dbReference type="NCBI Taxonomy" id="45130"/>
    <lineage>
        <taxon>Eukaryota</taxon>
        <taxon>Fungi</taxon>
        <taxon>Dikarya</taxon>
        <taxon>Ascomycota</taxon>
        <taxon>Pezizomycotina</taxon>
        <taxon>Dothideomycetes</taxon>
        <taxon>Pleosporomycetidae</taxon>
        <taxon>Pleosporales</taxon>
        <taxon>Pleosporineae</taxon>
        <taxon>Pleosporaceae</taxon>
        <taxon>Bipolaris</taxon>
    </lineage>
</organism>
<reference evidence="1" key="1">
    <citation type="submission" date="2019-11" db="EMBL/GenBank/DDBJ databases">
        <title>Bipolaris sorokiniana Genome sequencing.</title>
        <authorList>
            <person name="Wang H."/>
        </authorList>
    </citation>
    <scope>NUCLEOTIDE SEQUENCE</scope>
</reference>
<gene>
    <name evidence="1" type="ORF">GGP41_005772</name>
</gene>
<evidence type="ECO:0000313" key="1">
    <source>
        <dbReference type="EMBL" id="KAF5848372.1"/>
    </source>
</evidence>